<dbReference type="PANTHER" id="PTHR19136:SF81">
    <property type="entry name" value="MOLYBDENUM COFACTOR GUANYLYLTRANSFERASE"/>
    <property type="match status" value="1"/>
</dbReference>
<dbReference type="Gene3D" id="3.90.550.10">
    <property type="entry name" value="Spore Coat Polysaccharide Biosynthesis Protein SpsA, Chain A"/>
    <property type="match status" value="1"/>
</dbReference>
<dbReference type="EMBL" id="BJLR01000037">
    <property type="protein sequence ID" value="GEA89892.1"/>
    <property type="molecule type" value="Genomic_DNA"/>
</dbReference>
<dbReference type="InterPro" id="IPR025877">
    <property type="entry name" value="MobA-like_NTP_Trfase"/>
</dbReference>
<reference evidence="4" key="1">
    <citation type="submission" date="2019-06" db="EMBL/GenBank/DDBJ databases">
        <title>Whole genome shotgun sequence of Cellulomonas cellasea NBRC 3753.</title>
        <authorList>
            <person name="Hosoyama A."/>
            <person name="Uohara A."/>
            <person name="Ohji S."/>
            <person name="Ichikawa N."/>
        </authorList>
    </citation>
    <scope>NUCLEOTIDE SEQUENCE [LARGE SCALE GENOMIC DNA]</scope>
    <source>
        <strain evidence="4">NBRC 3753</strain>
    </source>
</reference>
<dbReference type="Proteomes" id="UP000317046">
    <property type="component" value="Unassembled WGS sequence"/>
</dbReference>
<feature type="region of interest" description="Disordered" evidence="2">
    <location>
        <begin position="252"/>
        <end position="290"/>
    </location>
</feature>
<keyword evidence="1" id="KW-0808">Transferase</keyword>
<feature type="region of interest" description="Disordered" evidence="2">
    <location>
        <begin position="103"/>
        <end position="141"/>
    </location>
</feature>
<sequence length="290" mass="28400">MPGAARAAAPLTYDALLLAGGRARRLGGVSKPDVVVSGRRLLAYALDAAASGPGGGARRTVVVAPGSVAVPGGVLRTLEEPPDGGPVAGIAAGLAALGRTGADAVPTGSAPGAGGAGGRDAAGPDGSPELGGGAVPDVPERGDGPAPWVLVLACDVPRAAVAVPHLVAACSGAGAASGALLVDADGRDQPLVGLYRRTELDRALTALAAGRDDGTVRGASVRALLAPLTLVRVPDDASAAADLDTWEDVRAFDTARPPDGDVVARPGVRTTPPRWDDGEGPPDPELRPGG</sequence>
<gene>
    <name evidence="4" type="ORF">CCE01nite_38410</name>
</gene>
<evidence type="ECO:0000313" key="4">
    <source>
        <dbReference type="EMBL" id="GEA89892.1"/>
    </source>
</evidence>
<dbReference type="Pfam" id="PF12804">
    <property type="entry name" value="NTP_transf_3"/>
    <property type="match status" value="1"/>
</dbReference>
<evidence type="ECO:0000313" key="5">
    <source>
        <dbReference type="Proteomes" id="UP000317046"/>
    </source>
</evidence>
<dbReference type="AlphaFoldDB" id="A0A4Y3L0N9"/>
<organism evidence="4 5">
    <name type="scientific">Cellulomonas cellasea</name>
    <dbReference type="NCBI Taxonomy" id="43670"/>
    <lineage>
        <taxon>Bacteria</taxon>
        <taxon>Bacillati</taxon>
        <taxon>Actinomycetota</taxon>
        <taxon>Actinomycetes</taxon>
        <taxon>Micrococcales</taxon>
        <taxon>Cellulomonadaceae</taxon>
        <taxon>Cellulomonas</taxon>
    </lineage>
</organism>
<accession>A0A4Y3L0N9</accession>
<evidence type="ECO:0000256" key="1">
    <source>
        <dbReference type="ARBA" id="ARBA00022679"/>
    </source>
</evidence>
<comment type="caution">
    <text evidence="4">The sequence shown here is derived from an EMBL/GenBank/DDBJ whole genome shotgun (WGS) entry which is preliminary data.</text>
</comment>
<evidence type="ECO:0000259" key="3">
    <source>
        <dbReference type="Pfam" id="PF12804"/>
    </source>
</evidence>
<keyword evidence="5" id="KW-1185">Reference proteome</keyword>
<name>A0A4Y3L0N9_9CELL</name>
<dbReference type="GO" id="GO:0016779">
    <property type="term" value="F:nucleotidyltransferase activity"/>
    <property type="evidence" value="ECO:0007669"/>
    <property type="project" value="TreeGrafter"/>
</dbReference>
<proteinExistence type="predicted"/>
<dbReference type="InterPro" id="IPR029044">
    <property type="entry name" value="Nucleotide-diphossugar_trans"/>
</dbReference>
<evidence type="ECO:0000256" key="2">
    <source>
        <dbReference type="SAM" id="MobiDB-lite"/>
    </source>
</evidence>
<feature type="compositionally biased region" description="Gly residues" evidence="2">
    <location>
        <begin position="111"/>
        <end position="120"/>
    </location>
</feature>
<dbReference type="SUPFAM" id="SSF53448">
    <property type="entry name" value="Nucleotide-diphospho-sugar transferases"/>
    <property type="match status" value="1"/>
</dbReference>
<dbReference type="PANTHER" id="PTHR19136">
    <property type="entry name" value="MOLYBDENUM COFACTOR GUANYLYLTRANSFERASE"/>
    <property type="match status" value="1"/>
</dbReference>
<protein>
    <recommendedName>
        <fullName evidence="3">MobA-like NTP transferase domain-containing protein</fullName>
    </recommendedName>
</protein>
<feature type="domain" description="MobA-like NTP transferase" evidence="3">
    <location>
        <begin position="15"/>
        <end position="209"/>
    </location>
</feature>